<keyword evidence="1" id="KW-0472">Membrane</keyword>
<dbReference type="Proteomes" id="UP000323994">
    <property type="component" value="Unassembled WGS sequence"/>
</dbReference>
<keyword evidence="1" id="KW-0812">Transmembrane</keyword>
<keyword evidence="1" id="KW-1133">Transmembrane helix</keyword>
<proteinExistence type="predicted"/>
<protein>
    <submittedName>
        <fullName evidence="2">Uncharacterized protein</fullName>
    </submittedName>
</protein>
<evidence type="ECO:0000313" key="3">
    <source>
        <dbReference type="Proteomes" id="UP000323994"/>
    </source>
</evidence>
<gene>
    <name evidence="2" type="ORF">FEM33_17535</name>
</gene>
<organism evidence="2 3">
    <name type="scientific">Dyadobacter flavalbus</name>
    <dbReference type="NCBI Taxonomy" id="2579942"/>
    <lineage>
        <taxon>Bacteria</taxon>
        <taxon>Pseudomonadati</taxon>
        <taxon>Bacteroidota</taxon>
        <taxon>Cytophagia</taxon>
        <taxon>Cytophagales</taxon>
        <taxon>Spirosomataceae</taxon>
        <taxon>Dyadobacter</taxon>
    </lineage>
</organism>
<sequence>MIEFDFNWSEPLNLLLLALTAAMLPLQLWLLFRQKSSVSGQRFRIRTGLNVLLWLAVIAFVVQPYVVGKAKTPVGFIAGKDLPRAVVDSLLDSLSESGNVVADDPEASMSDTLILAGQDFDPALFPKIMQSQQPPGLIRWIPYFQKDLPYDLQWKGLVRNGEMQVLHGRIESTQKHFIKLKYGSQTLDSVSLDAGSNHFRLQFPGFTLGRTVVELTLNEKVTDTLHYFSRSAAPMTVQFILDSPDFESRALANWLGKAGHSVIYTTTLSKDIKSKLTINKGKEPDVIITDAANAASPLVKKSLLNGKSILFLYLTNPLSEVSAINAALGTTFQVTKSSSGEFVAIQSGLTALPYRFVPSNRYFQVAGYPFAVQKTSGIVGVSLLNETFPLQLSGDSLAYQKIWNTLLAPIRPLSKSGIEVTAPVFQGLGSEVALNNFPEAVRMLGIGTDTIFPVSSALNPQSGNAIFKPAESGWIAFNDTLETELYVENQSVPAVHYHTALVRDFVRSYHVYREKLAENAPGPVAKTNGVNRKLPDWMWFGLILCCLLAVWIESK</sequence>
<evidence type="ECO:0000256" key="1">
    <source>
        <dbReference type="SAM" id="Phobius"/>
    </source>
</evidence>
<dbReference type="EMBL" id="VBSN01000049">
    <property type="protein sequence ID" value="KAA6438489.1"/>
    <property type="molecule type" value="Genomic_DNA"/>
</dbReference>
<dbReference type="OrthoDB" id="980086at2"/>
<feature type="transmembrane region" description="Helical" evidence="1">
    <location>
        <begin position="43"/>
        <end position="62"/>
    </location>
</feature>
<name>A0A5M8QQY4_9BACT</name>
<dbReference type="RefSeq" id="WP_139013291.1">
    <property type="nucleotide sequence ID" value="NZ_VBSN01000049.1"/>
</dbReference>
<keyword evidence="3" id="KW-1185">Reference proteome</keyword>
<feature type="transmembrane region" description="Helical" evidence="1">
    <location>
        <begin position="12"/>
        <end position="31"/>
    </location>
</feature>
<dbReference type="AlphaFoldDB" id="A0A5M8QQY4"/>
<comment type="caution">
    <text evidence="2">The sequence shown here is derived from an EMBL/GenBank/DDBJ whole genome shotgun (WGS) entry which is preliminary data.</text>
</comment>
<evidence type="ECO:0000313" key="2">
    <source>
        <dbReference type="EMBL" id="KAA6438489.1"/>
    </source>
</evidence>
<accession>A0A5M8QQY4</accession>
<reference evidence="2 3" key="1">
    <citation type="submission" date="2019-05" db="EMBL/GenBank/DDBJ databases">
        <authorList>
            <person name="Qu J.-H."/>
        </authorList>
    </citation>
    <scope>NUCLEOTIDE SEQUENCE [LARGE SCALE GENOMIC DNA]</scope>
    <source>
        <strain evidence="2 3">NS28</strain>
    </source>
</reference>